<dbReference type="PROSITE" id="PS51257">
    <property type="entry name" value="PROKAR_LIPOPROTEIN"/>
    <property type="match status" value="1"/>
</dbReference>
<feature type="transmembrane region" description="Helical" evidence="3">
    <location>
        <begin position="247"/>
        <end position="267"/>
    </location>
</feature>
<gene>
    <name evidence="6" type="ORF">H3Z74_02490</name>
</gene>
<dbReference type="PROSITE" id="PS50887">
    <property type="entry name" value="GGDEF"/>
    <property type="match status" value="1"/>
</dbReference>
<evidence type="ECO:0000256" key="4">
    <source>
        <dbReference type="SAM" id="SignalP"/>
    </source>
</evidence>
<proteinExistence type="predicted"/>
<dbReference type="NCBIfam" id="TIGR00254">
    <property type="entry name" value="GGDEF"/>
    <property type="match status" value="1"/>
</dbReference>
<dbReference type="SUPFAM" id="SSF55073">
    <property type="entry name" value="Nucleotide cyclase"/>
    <property type="match status" value="1"/>
</dbReference>
<dbReference type="Pfam" id="PF00990">
    <property type="entry name" value="GGDEF"/>
    <property type="match status" value="1"/>
</dbReference>
<dbReference type="InterPro" id="IPR050469">
    <property type="entry name" value="Diguanylate_Cyclase"/>
</dbReference>
<reference evidence="6 7" key="1">
    <citation type="submission" date="2020-09" db="EMBL/GenBank/DDBJ databases">
        <title>Sphingomonas sp., a new species isolated from pork steak.</title>
        <authorList>
            <person name="Heidler von Heilborn D."/>
        </authorList>
    </citation>
    <scope>NUCLEOTIDE SEQUENCE [LARGE SCALE GENOMIC DNA]</scope>
    <source>
        <strain evidence="7">S8-3T</strain>
    </source>
</reference>
<dbReference type="Pfam" id="PF07695">
    <property type="entry name" value="7TMR-DISM_7TM"/>
    <property type="match status" value="1"/>
</dbReference>
<dbReference type="GO" id="GO:1902201">
    <property type="term" value="P:negative regulation of bacterial-type flagellum-dependent cell motility"/>
    <property type="evidence" value="ECO:0007669"/>
    <property type="project" value="TreeGrafter"/>
</dbReference>
<dbReference type="CDD" id="cd01949">
    <property type="entry name" value="GGDEF"/>
    <property type="match status" value="1"/>
</dbReference>
<dbReference type="KEGG" id="spap:H3Z74_02490"/>
<feature type="signal peptide" evidence="4">
    <location>
        <begin position="1"/>
        <end position="27"/>
    </location>
</feature>
<evidence type="ECO:0000256" key="3">
    <source>
        <dbReference type="SAM" id="Phobius"/>
    </source>
</evidence>
<keyword evidence="3" id="KW-0812">Transmembrane</keyword>
<evidence type="ECO:0000313" key="7">
    <source>
        <dbReference type="Proteomes" id="UP000516148"/>
    </source>
</evidence>
<dbReference type="PANTHER" id="PTHR45138:SF9">
    <property type="entry name" value="DIGUANYLATE CYCLASE DGCM-RELATED"/>
    <property type="match status" value="1"/>
</dbReference>
<feature type="transmembrane region" description="Helical" evidence="3">
    <location>
        <begin position="213"/>
        <end position="235"/>
    </location>
</feature>
<feature type="transmembrane region" description="Helical" evidence="3">
    <location>
        <begin position="179"/>
        <end position="201"/>
    </location>
</feature>
<feature type="chain" id="PRO_5028859020" description="diguanylate cyclase" evidence="4">
    <location>
        <begin position="28"/>
        <end position="569"/>
    </location>
</feature>
<dbReference type="RefSeq" id="WP_187762441.1">
    <property type="nucleotide sequence ID" value="NZ_CP061038.1"/>
</dbReference>
<dbReference type="PANTHER" id="PTHR45138">
    <property type="entry name" value="REGULATORY COMPONENTS OF SENSORY TRANSDUCTION SYSTEM"/>
    <property type="match status" value="1"/>
</dbReference>
<dbReference type="InterPro" id="IPR029787">
    <property type="entry name" value="Nucleotide_cyclase"/>
</dbReference>
<evidence type="ECO:0000259" key="5">
    <source>
        <dbReference type="PROSITE" id="PS50887"/>
    </source>
</evidence>
<dbReference type="SMART" id="SM00267">
    <property type="entry name" value="GGDEF"/>
    <property type="match status" value="1"/>
</dbReference>
<feature type="transmembrane region" description="Helical" evidence="3">
    <location>
        <begin position="308"/>
        <end position="327"/>
    </location>
</feature>
<dbReference type="EC" id="2.7.7.65" evidence="1"/>
<evidence type="ECO:0000256" key="1">
    <source>
        <dbReference type="ARBA" id="ARBA00012528"/>
    </source>
</evidence>
<organism evidence="6 7">
    <name type="scientific">Sphingomonas alpina</name>
    <dbReference type="NCBI Taxonomy" id="653931"/>
    <lineage>
        <taxon>Bacteria</taxon>
        <taxon>Pseudomonadati</taxon>
        <taxon>Pseudomonadota</taxon>
        <taxon>Alphaproteobacteria</taxon>
        <taxon>Sphingomonadales</taxon>
        <taxon>Sphingomonadaceae</taxon>
        <taxon>Sphingomonas</taxon>
    </lineage>
</organism>
<dbReference type="InterPro" id="IPR043128">
    <property type="entry name" value="Rev_trsase/Diguanyl_cyclase"/>
</dbReference>
<accession>A0A7H0LKD4</accession>
<dbReference type="GO" id="GO:0052621">
    <property type="term" value="F:diguanylate cyclase activity"/>
    <property type="evidence" value="ECO:0007669"/>
    <property type="project" value="UniProtKB-EC"/>
</dbReference>
<feature type="transmembrane region" description="Helical" evidence="3">
    <location>
        <begin position="334"/>
        <end position="351"/>
    </location>
</feature>
<feature type="domain" description="GGDEF" evidence="5">
    <location>
        <begin position="433"/>
        <end position="560"/>
    </location>
</feature>
<dbReference type="Gene3D" id="3.30.70.270">
    <property type="match status" value="1"/>
</dbReference>
<keyword evidence="4" id="KW-0732">Signal</keyword>
<dbReference type="Proteomes" id="UP000516148">
    <property type="component" value="Chromosome"/>
</dbReference>
<name>A0A7H0LKD4_9SPHN</name>
<feature type="transmembrane region" description="Helical" evidence="3">
    <location>
        <begin position="279"/>
        <end position="302"/>
    </location>
</feature>
<dbReference type="GO" id="GO:0043709">
    <property type="term" value="P:cell adhesion involved in single-species biofilm formation"/>
    <property type="evidence" value="ECO:0007669"/>
    <property type="project" value="TreeGrafter"/>
</dbReference>
<evidence type="ECO:0000256" key="2">
    <source>
        <dbReference type="ARBA" id="ARBA00034247"/>
    </source>
</evidence>
<keyword evidence="3" id="KW-1133">Transmembrane helix</keyword>
<dbReference type="AlphaFoldDB" id="A0A7H0LKD4"/>
<dbReference type="GO" id="GO:0005886">
    <property type="term" value="C:plasma membrane"/>
    <property type="evidence" value="ECO:0007669"/>
    <property type="project" value="TreeGrafter"/>
</dbReference>
<dbReference type="InterPro" id="IPR000160">
    <property type="entry name" value="GGDEF_dom"/>
</dbReference>
<feature type="transmembrane region" description="Helical" evidence="3">
    <location>
        <begin position="371"/>
        <end position="390"/>
    </location>
</feature>
<sequence length="569" mass="61919">MLRPWFFSLLALIGACLAVMVATPAPARAQAGTVGKPITLCILRATPGMTAAQLLRTPSSGFDCKTPQQKFGAGNFWVISQPMSVADTRQRIGVRVLSQWQESMTLYALYADGKVATIRTDAHAATRNLQLGAIVHRWLPRRDAPVVRLLWYVEGSMNLRGVVLGATIATGTEAAMSNIVLAAIYAGFGGLCLALLLYNLGLARALRQDYLPLYCLMLVALMLYALSSSGTLAWLLTDIDNRTRLRINYLTLAMVGVTAVAFLGHFFEHGVMTSRLRALTRIASAAVALPALGIALLAPWGMRGFDTALSLGFGLLILSIVPVLYSAWRHHSPYLWLFLIAWSVPIGLGAARTAYSFNLLFYNFWLDNSTVVSMAVEAVLSSMAIAYRILMISRERDEAREQEIAARLLADTDPLTGLLNRRAFLHRAIGRAGNQSLLLIDIDNFKRVNDTIGHDGGDEVLRVVARILRAAANAETLVARIGGEEFAVVTSCDRPIEAEAILAGFRSGRMPFDLAVTASIGVCNGPLARETDWKALYRAADRALFDAKEAGRDRVRAARAPQFERAAAA</sequence>
<protein>
    <recommendedName>
        <fullName evidence="1">diguanylate cyclase</fullName>
        <ecNumber evidence="1">2.7.7.65</ecNumber>
    </recommendedName>
</protein>
<comment type="catalytic activity">
    <reaction evidence="2">
        <text>2 GTP = 3',3'-c-di-GMP + 2 diphosphate</text>
        <dbReference type="Rhea" id="RHEA:24898"/>
        <dbReference type="ChEBI" id="CHEBI:33019"/>
        <dbReference type="ChEBI" id="CHEBI:37565"/>
        <dbReference type="ChEBI" id="CHEBI:58805"/>
        <dbReference type="EC" id="2.7.7.65"/>
    </reaction>
</comment>
<keyword evidence="7" id="KW-1185">Reference proteome</keyword>
<dbReference type="InterPro" id="IPR011623">
    <property type="entry name" value="7TMR_DISM_rcpt_extracell_dom1"/>
</dbReference>
<dbReference type="EMBL" id="CP061038">
    <property type="protein sequence ID" value="QNQ10137.1"/>
    <property type="molecule type" value="Genomic_DNA"/>
</dbReference>
<keyword evidence="3" id="KW-0472">Membrane</keyword>
<evidence type="ECO:0000313" key="6">
    <source>
        <dbReference type="EMBL" id="QNQ10137.1"/>
    </source>
</evidence>